<keyword evidence="5" id="KW-1185">Reference proteome</keyword>
<keyword evidence="2" id="KW-0812">Transmembrane</keyword>
<keyword evidence="2" id="KW-1133">Transmembrane helix</keyword>
<reference evidence="4" key="1">
    <citation type="journal article" date="2020" name="Stud. Mycol.">
        <title>101 Dothideomycetes genomes: a test case for predicting lifestyles and emergence of pathogens.</title>
        <authorList>
            <person name="Haridas S."/>
            <person name="Albert R."/>
            <person name="Binder M."/>
            <person name="Bloem J."/>
            <person name="Labutti K."/>
            <person name="Salamov A."/>
            <person name="Andreopoulos B."/>
            <person name="Baker S."/>
            <person name="Barry K."/>
            <person name="Bills G."/>
            <person name="Bluhm B."/>
            <person name="Cannon C."/>
            <person name="Castanera R."/>
            <person name="Culley D."/>
            <person name="Daum C."/>
            <person name="Ezra D."/>
            <person name="Gonzalez J."/>
            <person name="Henrissat B."/>
            <person name="Kuo A."/>
            <person name="Liang C."/>
            <person name="Lipzen A."/>
            <person name="Lutzoni F."/>
            <person name="Magnuson J."/>
            <person name="Mondo S."/>
            <person name="Nolan M."/>
            <person name="Ohm R."/>
            <person name="Pangilinan J."/>
            <person name="Park H.-J."/>
            <person name="Ramirez L."/>
            <person name="Alfaro M."/>
            <person name="Sun H."/>
            <person name="Tritt A."/>
            <person name="Yoshinaga Y."/>
            <person name="Zwiers L.-H."/>
            <person name="Turgeon B."/>
            <person name="Goodwin S."/>
            <person name="Spatafora J."/>
            <person name="Crous P."/>
            <person name="Grigoriev I."/>
        </authorList>
    </citation>
    <scope>NUCLEOTIDE SEQUENCE</scope>
    <source>
        <strain evidence="4">CBS 101060</strain>
    </source>
</reference>
<comment type="caution">
    <text evidence="4">The sequence shown here is derived from an EMBL/GenBank/DDBJ whole genome shotgun (WGS) entry which is preliminary data.</text>
</comment>
<feature type="region of interest" description="Disordered" evidence="1">
    <location>
        <begin position="1"/>
        <end position="21"/>
    </location>
</feature>
<dbReference type="PANTHER" id="PTHR37013">
    <property type="entry name" value="INTEGRAL MEMBRANE PROTEIN (AFU_ORTHOLOGUE AFUA_1G05950)-RELATED"/>
    <property type="match status" value="1"/>
</dbReference>
<feature type="compositionally biased region" description="Basic and acidic residues" evidence="1">
    <location>
        <begin position="351"/>
        <end position="373"/>
    </location>
</feature>
<dbReference type="PANTHER" id="PTHR37013:SF3">
    <property type="entry name" value="INTEGRAL MEMBRANE PROTEIN (AFU_ORTHOLOGUE AFUA_1G05950)"/>
    <property type="match status" value="1"/>
</dbReference>
<organism evidence="4 5">
    <name type="scientific">Patellaria atrata CBS 101060</name>
    <dbReference type="NCBI Taxonomy" id="1346257"/>
    <lineage>
        <taxon>Eukaryota</taxon>
        <taxon>Fungi</taxon>
        <taxon>Dikarya</taxon>
        <taxon>Ascomycota</taxon>
        <taxon>Pezizomycotina</taxon>
        <taxon>Dothideomycetes</taxon>
        <taxon>Dothideomycetes incertae sedis</taxon>
        <taxon>Patellariales</taxon>
        <taxon>Patellariaceae</taxon>
        <taxon>Patellaria</taxon>
    </lineage>
</organism>
<sequence>MSATTTAALSMGTHSPQGDSSSAAAGITGGYTGDSLTLKILIAVFIGLSLYNAVELVTLSLVTFKRYRGKYFWSLMASTLGIIPYAIGFLLKFYQIIDPLSPSHWGSVFLLSIGWYPMVTGQALVLWSRLHLVVRNEKVLRWTLYMIITNAIVLHIPTTVLTCGSNSNSLRPSTHHAFVHGYNIMEKTQMTGFATQELIISFIYVREAIRLLRLSTAIQEEDRVGRKIMFQLLGINVVIIILDIALLAVAYANLYVLETTLKGVVYSVKLKLEFAVLGKLIYIVKTRSNTGSDKFGPSVSTLNKEVSYRTDLDFIDTSRPMDGLTHAEGSMNASASGSSRRPSTRPTTSGHKTERSWIDEEMDKHNLGHVDDV</sequence>
<dbReference type="AlphaFoldDB" id="A0A9P4SAR0"/>
<evidence type="ECO:0000256" key="2">
    <source>
        <dbReference type="SAM" id="Phobius"/>
    </source>
</evidence>
<evidence type="ECO:0000313" key="5">
    <source>
        <dbReference type="Proteomes" id="UP000799429"/>
    </source>
</evidence>
<dbReference type="OrthoDB" id="405906at2759"/>
<feature type="transmembrane region" description="Helical" evidence="2">
    <location>
        <begin position="230"/>
        <end position="252"/>
    </location>
</feature>
<evidence type="ECO:0000259" key="3">
    <source>
        <dbReference type="Pfam" id="PF24802"/>
    </source>
</evidence>
<protein>
    <recommendedName>
        <fullName evidence="3">DUF7703 domain-containing protein</fullName>
    </recommendedName>
</protein>
<name>A0A9P4SAR0_9PEZI</name>
<dbReference type="Pfam" id="PF24802">
    <property type="entry name" value="DUF7703"/>
    <property type="match status" value="1"/>
</dbReference>
<feature type="transmembrane region" description="Helical" evidence="2">
    <location>
        <begin position="71"/>
        <end position="93"/>
    </location>
</feature>
<dbReference type="Proteomes" id="UP000799429">
    <property type="component" value="Unassembled WGS sequence"/>
</dbReference>
<proteinExistence type="predicted"/>
<gene>
    <name evidence="4" type="ORF">M501DRAFT_992146</name>
</gene>
<evidence type="ECO:0000256" key="1">
    <source>
        <dbReference type="SAM" id="MobiDB-lite"/>
    </source>
</evidence>
<dbReference type="InterPro" id="IPR056120">
    <property type="entry name" value="DUF7703"/>
</dbReference>
<evidence type="ECO:0000313" key="4">
    <source>
        <dbReference type="EMBL" id="KAF2839162.1"/>
    </source>
</evidence>
<feature type="domain" description="DUF7703" evidence="3">
    <location>
        <begin position="41"/>
        <end position="285"/>
    </location>
</feature>
<dbReference type="EMBL" id="MU006095">
    <property type="protein sequence ID" value="KAF2839162.1"/>
    <property type="molecule type" value="Genomic_DNA"/>
</dbReference>
<accession>A0A9P4SAR0</accession>
<feature type="transmembrane region" description="Helical" evidence="2">
    <location>
        <begin position="40"/>
        <end position="64"/>
    </location>
</feature>
<feature type="compositionally biased region" description="Low complexity" evidence="1">
    <location>
        <begin position="333"/>
        <end position="350"/>
    </location>
</feature>
<feature type="transmembrane region" description="Helical" evidence="2">
    <location>
        <begin position="105"/>
        <end position="127"/>
    </location>
</feature>
<keyword evidence="2" id="KW-0472">Membrane</keyword>
<feature type="region of interest" description="Disordered" evidence="1">
    <location>
        <begin position="325"/>
        <end position="373"/>
    </location>
</feature>
<feature type="transmembrane region" description="Helical" evidence="2">
    <location>
        <begin position="139"/>
        <end position="157"/>
    </location>
</feature>